<dbReference type="Pfam" id="PF00856">
    <property type="entry name" value="SET"/>
    <property type="match status" value="1"/>
</dbReference>
<evidence type="ECO:0000259" key="1">
    <source>
        <dbReference type="PROSITE" id="PS50280"/>
    </source>
</evidence>
<dbReference type="EMBL" id="KV878210">
    <property type="protein sequence ID" value="OJJ38064.1"/>
    <property type="molecule type" value="Genomic_DNA"/>
</dbReference>
<keyword evidence="3" id="KW-1185">Reference proteome</keyword>
<dbReference type="PANTHER" id="PTHR12197:SF292">
    <property type="entry name" value="SET DOMAIN-CONTAINING PROTEIN"/>
    <property type="match status" value="1"/>
</dbReference>
<reference evidence="3" key="1">
    <citation type="journal article" date="2017" name="Genome Biol.">
        <title>Comparative genomics reveals high biological diversity and specific adaptations in the industrially and medically important fungal genus Aspergillus.</title>
        <authorList>
            <person name="de Vries R.P."/>
            <person name="Riley R."/>
            <person name="Wiebenga A."/>
            <person name="Aguilar-Osorio G."/>
            <person name="Amillis S."/>
            <person name="Uchima C.A."/>
            <person name="Anderluh G."/>
            <person name="Asadollahi M."/>
            <person name="Askin M."/>
            <person name="Barry K."/>
            <person name="Battaglia E."/>
            <person name="Bayram O."/>
            <person name="Benocci T."/>
            <person name="Braus-Stromeyer S.A."/>
            <person name="Caldana C."/>
            <person name="Canovas D."/>
            <person name="Cerqueira G.C."/>
            <person name="Chen F."/>
            <person name="Chen W."/>
            <person name="Choi C."/>
            <person name="Clum A."/>
            <person name="Dos Santos R.A."/>
            <person name="Damasio A.R."/>
            <person name="Diallinas G."/>
            <person name="Emri T."/>
            <person name="Fekete E."/>
            <person name="Flipphi M."/>
            <person name="Freyberg S."/>
            <person name="Gallo A."/>
            <person name="Gournas C."/>
            <person name="Habgood R."/>
            <person name="Hainaut M."/>
            <person name="Harispe M.L."/>
            <person name="Henrissat B."/>
            <person name="Hilden K.S."/>
            <person name="Hope R."/>
            <person name="Hossain A."/>
            <person name="Karabika E."/>
            <person name="Karaffa L."/>
            <person name="Karanyi Z."/>
            <person name="Krasevec N."/>
            <person name="Kuo A."/>
            <person name="Kusch H."/>
            <person name="LaButti K."/>
            <person name="Lagendijk E.L."/>
            <person name="Lapidus A."/>
            <person name="Levasseur A."/>
            <person name="Lindquist E."/>
            <person name="Lipzen A."/>
            <person name="Logrieco A.F."/>
            <person name="MacCabe A."/>
            <person name="Maekelae M.R."/>
            <person name="Malavazi I."/>
            <person name="Melin P."/>
            <person name="Meyer V."/>
            <person name="Mielnichuk N."/>
            <person name="Miskei M."/>
            <person name="Molnar A.P."/>
            <person name="Mule G."/>
            <person name="Ngan C.Y."/>
            <person name="Orejas M."/>
            <person name="Orosz E."/>
            <person name="Ouedraogo J.P."/>
            <person name="Overkamp K.M."/>
            <person name="Park H.-S."/>
            <person name="Perrone G."/>
            <person name="Piumi F."/>
            <person name="Punt P.J."/>
            <person name="Ram A.F."/>
            <person name="Ramon A."/>
            <person name="Rauscher S."/>
            <person name="Record E."/>
            <person name="Riano-Pachon D.M."/>
            <person name="Robert V."/>
            <person name="Roehrig J."/>
            <person name="Ruller R."/>
            <person name="Salamov A."/>
            <person name="Salih N.S."/>
            <person name="Samson R.A."/>
            <person name="Sandor E."/>
            <person name="Sanguinetti M."/>
            <person name="Schuetze T."/>
            <person name="Sepcic K."/>
            <person name="Shelest E."/>
            <person name="Sherlock G."/>
            <person name="Sophianopoulou V."/>
            <person name="Squina F.M."/>
            <person name="Sun H."/>
            <person name="Susca A."/>
            <person name="Todd R.B."/>
            <person name="Tsang A."/>
            <person name="Unkles S.E."/>
            <person name="van de Wiele N."/>
            <person name="van Rossen-Uffink D."/>
            <person name="Oliveira J.V."/>
            <person name="Vesth T.C."/>
            <person name="Visser J."/>
            <person name="Yu J.-H."/>
            <person name="Zhou M."/>
            <person name="Andersen M.R."/>
            <person name="Archer D.B."/>
            <person name="Baker S.E."/>
            <person name="Benoit I."/>
            <person name="Brakhage A.A."/>
            <person name="Braus G.H."/>
            <person name="Fischer R."/>
            <person name="Frisvad J.C."/>
            <person name="Goldman G.H."/>
            <person name="Houbraken J."/>
            <person name="Oakley B."/>
            <person name="Pocsi I."/>
            <person name="Scazzocchio C."/>
            <person name="Seiboth B."/>
            <person name="vanKuyk P.A."/>
            <person name="Wortman J."/>
            <person name="Dyer P.S."/>
            <person name="Grigoriev I.V."/>
        </authorList>
    </citation>
    <scope>NUCLEOTIDE SEQUENCE [LARGE SCALE GENOMIC DNA]</scope>
    <source>
        <strain evidence="3">DTO 134E9</strain>
    </source>
</reference>
<dbReference type="STRING" id="1073089.A0A1L9RT40"/>
<dbReference type="OrthoDB" id="1028014at2759"/>
<accession>A0A1L9RT40</accession>
<evidence type="ECO:0000313" key="2">
    <source>
        <dbReference type="EMBL" id="OJJ38064.1"/>
    </source>
</evidence>
<proteinExistence type="predicted"/>
<dbReference type="InterPro" id="IPR050869">
    <property type="entry name" value="H3K4_H4K5_MeTrfase"/>
</dbReference>
<dbReference type="Gene3D" id="2.170.270.10">
    <property type="entry name" value="SET domain"/>
    <property type="match status" value="1"/>
</dbReference>
<organism evidence="2 3">
    <name type="scientific">Aspergillus wentii DTO 134E9</name>
    <dbReference type="NCBI Taxonomy" id="1073089"/>
    <lineage>
        <taxon>Eukaryota</taxon>
        <taxon>Fungi</taxon>
        <taxon>Dikarya</taxon>
        <taxon>Ascomycota</taxon>
        <taxon>Pezizomycotina</taxon>
        <taxon>Eurotiomycetes</taxon>
        <taxon>Eurotiomycetidae</taxon>
        <taxon>Eurotiales</taxon>
        <taxon>Aspergillaceae</taxon>
        <taxon>Aspergillus</taxon>
        <taxon>Aspergillus subgen. Cremei</taxon>
    </lineage>
</organism>
<dbReference type="PROSITE" id="PS50280">
    <property type="entry name" value="SET"/>
    <property type="match status" value="1"/>
</dbReference>
<dbReference type="Gene3D" id="6.10.140.2220">
    <property type="match status" value="1"/>
</dbReference>
<dbReference type="CDD" id="cd20071">
    <property type="entry name" value="SET_SMYD"/>
    <property type="match status" value="1"/>
</dbReference>
<dbReference type="InterPro" id="IPR046341">
    <property type="entry name" value="SET_dom_sf"/>
</dbReference>
<dbReference type="InterPro" id="IPR001214">
    <property type="entry name" value="SET_dom"/>
</dbReference>
<dbReference type="VEuPathDB" id="FungiDB:ASPWEDRAFT_167997"/>
<feature type="domain" description="SET" evidence="1">
    <location>
        <begin position="28"/>
        <end position="293"/>
    </location>
</feature>
<name>A0A1L9RT40_ASPWE</name>
<dbReference type="PANTHER" id="PTHR12197">
    <property type="entry name" value="HISTONE-LYSINE N-METHYLTRANSFERASE SMYD"/>
    <property type="match status" value="1"/>
</dbReference>
<evidence type="ECO:0000313" key="3">
    <source>
        <dbReference type="Proteomes" id="UP000184383"/>
    </source>
</evidence>
<dbReference type="Gene3D" id="1.10.220.160">
    <property type="match status" value="1"/>
</dbReference>
<dbReference type="Proteomes" id="UP000184383">
    <property type="component" value="Unassembled WGS sequence"/>
</dbReference>
<dbReference type="AlphaFoldDB" id="A0A1L9RT40"/>
<dbReference type="SUPFAM" id="SSF82199">
    <property type="entry name" value="SET domain"/>
    <property type="match status" value="1"/>
</dbReference>
<dbReference type="GeneID" id="63746083"/>
<protein>
    <recommendedName>
        <fullName evidence="1">SET domain-containing protein</fullName>
    </recommendedName>
</protein>
<dbReference type="RefSeq" id="XP_040691740.1">
    <property type="nucleotide sequence ID" value="XM_040830235.1"/>
</dbReference>
<gene>
    <name evidence="2" type="ORF">ASPWEDRAFT_167997</name>
</gene>
<sequence>MAVGAVTAILKPRATVKDGSLNQPWVHPHVSQSQDPVKGRQLHVTAPIATGEILMADTPYAVIPVVDDPISSTEILCSNSTCHRKVSNRVTCPNHCVPEVLWCSDICREADRARHGFECAWLKTKGAVLRSNEGEYYFGVLWLIVRVLAARSVESKSVRIGREKERFSSGWTAMKELCDNRGLWPEAELVQWRMLVEKYLCDQSLQTSFSAEEMLTLICQQESNSFGLYPRATGLSDGIDRGEQYAAAIYPRSSIANHSCCPNITHKPDEQGRMVFTASKDIAAGEECCISYFDLSKCVDVSMRQKNLKELFSFGCQCQRCVAELPSEEEIWGALPFC</sequence>